<evidence type="ECO:0000313" key="2">
    <source>
        <dbReference type="Proteomes" id="UP000323632"/>
    </source>
</evidence>
<accession>A0A5M6CJI7</accession>
<organism evidence="1 2">
    <name type="scientific">Taibaiella lutea</name>
    <dbReference type="NCBI Taxonomy" id="2608001"/>
    <lineage>
        <taxon>Bacteria</taxon>
        <taxon>Pseudomonadati</taxon>
        <taxon>Bacteroidota</taxon>
        <taxon>Chitinophagia</taxon>
        <taxon>Chitinophagales</taxon>
        <taxon>Chitinophagaceae</taxon>
        <taxon>Taibaiella</taxon>
    </lineage>
</organism>
<sequence length="115" mass="12360">MNTFRNLIEEGNQNESADLLTVPGAATMKACSIVINSFLQHPVLPEKISGSKSITDELVSDITSLNNSISVAESIRSDKHASITEDGAHPEIQTASKAQGMVHHLKHTHSKNSIS</sequence>
<dbReference type="AlphaFoldDB" id="A0A5M6CJI7"/>
<reference evidence="1 2" key="1">
    <citation type="submission" date="2019-09" db="EMBL/GenBank/DDBJ databases">
        <title>Genome sequence and assembly of Taibaiella sp.</title>
        <authorList>
            <person name="Chhetri G."/>
        </authorList>
    </citation>
    <scope>NUCLEOTIDE SEQUENCE [LARGE SCALE GENOMIC DNA]</scope>
    <source>
        <strain evidence="1 2">KVB11</strain>
    </source>
</reference>
<keyword evidence="2" id="KW-1185">Reference proteome</keyword>
<name>A0A5M6CJI7_9BACT</name>
<dbReference type="RefSeq" id="WP_150033262.1">
    <property type="nucleotide sequence ID" value="NZ_VWSH01000003.1"/>
</dbReference>
<dbReference type="EMBL" id="VWSH01000003">
    <property type="protein sequence ID" value="KAA5533515.1"/>
    <property type="molecule type" value="Genomic_DNA"/>
</dbReference>
<protein>
    <submittedName>
        <fullName evidence="1">Uncharacterized protein</fullName>
    </submittedName>
</protein>
<dbReference type="Proteomes" id="UP000323632">
    <property type="component" value="Unassembled WGS sequence"/>
</dbReference>
<gene>
    <name evidence="1" type="ORF">F0919_13320</name>
</gene>
<proteinExistence type="predicted"/>
<evidence type="ECO:0000313" key="1">
    <source>
        <dbReference type="EMBL" id="KAA5533515.1"/>
    </source>
</evidence>
<comment type="caution">
    <text evidence="1">The sequence shown here is derived from an EMBL/GenBank/DDBJ whole genome shotgun (WGS) entry which is preliminary data.</text>
</comment>